<reference evidence="4 5" key="1">
    <citation type="submission" date="2020-03" db="EMBL/GenBank/DDBJ databases">
        <title>Roseomonas selenitidurans sp. nov. isolated from soil.</title>
        <authorList>
            <person name="Liu H."/>
        </authorList>
    </citation>
    <scope>NUCLEOTIDE SEQUENCE [LARGE SCALE GENOMIC DNA]</scope>
    <source>
        <strain evidence="4 5">JCM 15073</strain>
    </source>
</reference>
<dbReference type="EMBL" id="JAAVTX010000011">
    <property type="protein sequence ID" value="NKE48623.1"/>
    <property type="molecule type" value="Genomic_DNA"/>
</dbReference>
<accession>A0ABX1F8J8</accession>
<dbReference type="Proteomes" id="UP000765160">
    <property type="component" value="Unassembled WGS sequence"/>
</dbReference>
<dbReference type="InterPro" id="IPR005468">
    <property type="entry name" value="Avidin/str"/>
</dbReference>
<dbReference type="Pfam" id="PF01382">
    <property type="entry name" value="Avidin"/>
    <property type="match status" value="1"/>
</dbReference>
<evidence type="ECO:0000256" key="3">
    <source>
        <dbReference type="ARBA" id="ARBA00022729"/>
    </source>
</evidence>
<keyword evidence="3" id="KW-0732">Signal</keyword>
<comment type="subcellular location">
    <subcellularLocation>
        <location evidence="1">Secreted</location>
    </subcellularLocation>
</comment>
<keyword evidence="2" id="KW-0964">Secreted</keyword>
<evidence type="ECO:0000313" key="5">
    <source>
        <dbReference type="Proteomes" id="UP000765160"/>
    </source>
</evidence>
<evidence type="ECO:0000256" key="2">
    <source>
        <dbReference type="ARBA" id="ARBA00022525"/>
    </source>
</evidence>
<dbReference type="Gene3D" id="2.40.128.30">
    <property type="entry name" value="Avidin-like"/>
    <property type="match status" value="1"/>
</dbReference>
<dbReference type="SUPFAM" id="SSF50876">
    <property type="entry name" value="Avidin/streptavidin"/>
    <property type="match status" value="1"/>
</dbReference>
<dbReference type="PANTHER" id="PTHR34399">
    <property type="entry name" value="AVIDIN-RELATED"/>
    <property type="match status" value="1"/>
</dbReference>
<comment type="caution">
    <text evidence="4">The sequence shown here is derived from an EMBL/GenBank/DDBJ whole genome shotgun (WGS) entry which is preliminary data.</text>
</comment>
<gene>
    <name evidence="4" type="ORF">HB662_27900</name>
</gene>
<sequence length="127" mass="13719">MQHEQALLQAGSSALPVDFSGVWRNQLGSRATLTVTNGTVAGAYESAVSGEGQPITGQLTGYVNGDLISFVVNWPTAALTAWVGQMVNDDGHDVIITLWHMTTNIPEAAEPTRMWQSVFAGTDRFRR</sequence>
<name>A0ABX1F8J8_9PROT</name>
<keyword evidence="5" id="KW-1185">Reference proteome</keyword>
<evidence type="ECO:0000313" key="4">
    <source>
        <dbReference type="EMBL" id="NKE48623.1"/>
    </source>
</evidence>
<dbReference type="InterPro" id="IPR036896">
    <property type="entry name" value="Avidin-like_sf"/>
</dbReference>
<dbReference type="PROSITE" id="PS51326">
    <property type="entry name" value="AVIDIN_2"/>
    <property type="match status" value="1"/>
</dbReference>
<evidence type="ECO:0000256" key="1">
    <source>
        <dbReference type="ARBA" id="ARBA00004613"/>
    </source>
</evidence>
<proteinExistence type="predicted"/>
<dbReference type="RefSeq" id="WP_168055248.1">
    <property type="nucleotide sequence ID" value="NZ_JAATJR010000011.1"/>
</dbReference>
<dbReference type="InterPro" id="IPR051764">
    <property type="entry name" value="Avidin/Streptavidin-rel"/>
</dbReference>
<dbReference type="PANTHER" id="PTHR34399:SF3">
    <property type="entry name" value="AVID PROTEIN-RELATED"/>
    <property type="match status" value="1"/>
</dbReference>
<organism evidence="4 5">
    <name type="scientific">Falsiroseomonas frigidaquae</name>
    <dbReference type="NCBI Taxonomy" id="487318"/>
    <lineage>
        <taxon>Bacteria</taxon>
        <taxon>Pseudomonadati</taxon>
        <taxon>Pseudomonadota</taxon>
        <taxon>Alphaproteobacteria</taxon>
        <taxon>Acetobacterales</taxon>
        <taxon>Roseomonadaceae</taxon>
        <taxon>Falsiroseomonas</taxon>
    </lineage>
</organism>
<protein>
    <submittedName>
        <fullName evidence="4">Avidin</fullName>
    </submittedName>
</protein>